<evidence type="ECO:0000259" key="8">
    <source>
        <dbReference type="PROSITE" id="PS50011"/>
    </source>
</evidence>
<accession>A0A812RBQ5</accession>
<evidence type="ECO:0000256" key="3">
    <source>
        <dbReference type="ARBA" id="ARBA00022777"/>
    </source>
</evidence>
<proteinExistence type="inferred from homology"/>
<dbReference type="InterPro" id="IPR008271">
    <property type="entry name" value="Ser/Thr_kinase_AS"/>
</dbReference>
<reference evidence="9" key="1">
    <citation type="submission" date="2021-02" db="EMBL/GenBank/DDBJ databases">
        <authorList>
            <person name="Dougan E. K."/>
            <person name="Rhodes N."/>
            <person name="Thang M."/>
            <person name="Chan C."/>
        </authorList>
    </citation>
    <scope>NUCLEOTIDE SEQUENCE</scope>
</reference>
<dbReference type="Gene3D" id="1.10.510.10">
    <property type="entry name" value="Transferase(Phosphotransferase) domain 1"/>
    <property type="match status" value="1"/>
</dbReference>
<dbReference type="OrthoDB" id="291368at2759"/>
<dbReference type="InterPro" id="IPR000719">
    <property type="entry name" value="Prot_kinase_dom"/>
</dbReference>
<keyword evidence="4" id="KW-0067">ATP-binding</keyword>
<keyword evidence="2" id="KW-0547">Nucleotide-binding</keyword>
<keyword evidence="3" id="KW-0418">Kinase</keyword>
<dbReference type="PANTHER" id="PTHR11042:SF187">
    <property type="entry name" value="EUKARYOTIC TRANSLATION INITIATION FACTOR 2-ALPHA KINASE 2"/>
    <property type="match status" value="1"/>
</dbReference>
<dbReference type="GO" id="GO:0005524">
    <property type="term" value="F:ATP binding"/>
    <property type="evidence" value="ECO:0007669"/>
    <property type="project" value="UniProtKB-KW"/>
</dbReference>
<protein>
    <submittedName>
        <fullName evidence="9">EIF2AK3 protein</fullName>
    </submittedName>
</protein>
<feature type="region of interest" description="Disordered" evidence="7">
    <location>
        <begin position="108"/>
        <end position="131"/>
    </location>
</feature>
<evidence type="ECO:0000256" key="4">
    <source>
        <dbReference type="ARBA" id="ARBA00022840"/>
    </source>
</evidence>
<dbReference type="InterPro" id="IPR011009">
    <property type="entry name" value="Kinase-like_dom_sf"/>
</dbReference>
<comment type="similarity">
    <text evidence="6">Belongs to the protein kinase superfamily. Ser/Thr protein kinase family. GCN2 subfamily.</text>
</comment>
<dbReference type="InterPro" id="IPR050339">
    <property type="entry name" value="CC_SR_Kinase"/>
</dbReference>
<evidence type="ECO:0000256" key="5">
    <source>
        <dbReference type="ARBA" id="ARBA00023193"/>
    </source>
</evidence>
<sequence length="353" mass="38459">MESEDFQCLERMGHGAYGEVIYRSDGARAPGVEQRVLREAQTWASISHPNIARKSPWHCRSKQVDWETLGTGPGRTEKRQPLPLEVREGSLVDFPWNRESGRWNSTEARWTSTDLEDQESSCESDMTEESEDGVVFLDASKEGAEPTGEHETSVEEVPADGHILAKRTRETVRRASGGGSGIGAGASLVYKATLYIQTELCSKETLQSWISQRNAAVAAGKASKEDLKTWASQAAGIFRQVASSLSKLHERGLAHRDLKPSNILFGVDGGMAAFAAHFSGVRLGDFGLAKLLDRVGTPIYASPEQLSADSYSVKTDIFALGMILAELLCPAWAPRGLCFKVSGNFSYGVGFRA</sequence>
<name>A0A812RBQ5_9DINO</name>
<evidence type="ECO:0000256" key="1">
    <source>
        <dbReference type="ARBA" id="ARBA00022679"/>
    </source>
</evidence>
<dbReference type="GO" id="GO:0005634">
    <property type="term" value="C:nucleus"/>
    <property type="evidence" value="ECO:0007669"/>
    <property type="project" value="TreeGrafter"/>
</dbReference>
<keyword evidence="10" id="KW-1185">Reference proteome</keyword>
<dbReference type="PROSITE" id="PS50011">
    <property type="entry name" value="PROTEIN_KINASE_DOM"/>
    <property type="match status" value="1"/>
</dbReference>
<evidence type="ECO:0000256" key="6">
    <source>
        <dbReference type="ARBA" id="ARBA00037982"/>
    </source>
</evidence>
<dbReference type="AlphaFoldDB" id="A0A812RBQ5"/>
<evidence type="ECO:0000256" key="7">
    <source>
        <dbReference type="SAM" id="MobiDB-lite"/>
    </source>
</evidence>
<dbReference type="Proteomes" id="UP000604046">
    <property type="component" value="Unassembled WGS sequence"/>
</dbReference>
<evidence type="ECO:0000313" key="9">
    <source>
        <dbReference type="EMBL" id="CAE7433108.1"/>
    </source>
</evidence>
<evidence type="ECO:0000313" key="10">
    <source>
        <dbReference type="Proteomes" id="UP000604046"/>
    </source>
</evidence>
<dbReference type="GO" id="GO:0005737">
    <property type="term" value="C:cytoplasm"/>
    <property type="evidence" value="ECO:0007669"/>
    <property type="project" value="TreeGrafter"/>
</dbReference>
<dbReference type="SUPFAM" id="SSF56112">
    <property type="entry name" value="Protein kinase-like (PK-like)"/>
    <property type="match status" value="1"/>
</dbReference>
<dbReference type="PROSITE" id="PS00108">
    <property type="entry name" value="PROTEIN_KINASE_ST"/>
    <property type="match status" value="1"/>
</dbReference>
<dbReference type="SMART" id="SM00220">
    <property type="entry name" value="S_TKc"/>
    <property type="match status" value="1"/>
</dbReference>
<organism evidence="9 10">
    <name type="scientific">Symbiodinium natans</name>
    <dbReference type="NCBI Taxonomy" id="878477"/>
    <lineage>
        <taxon>Eukaryota</taxon>
        <taxon>Sar</taxon>
        <taxon>Alveolata</taxon>
        <taxon>Dinophyceae</taxon>
        <taxon>Suessiales</taxon>
        <taxon>Symbiodiniaceae</taxon>
        <taxon>Symbiodinium</taxon>
    </lineage>
</organism>
<gene>
    <name evidence="9" type="primary">EIF2AK3</name>
    <name evidence="9" type="ORF">SNAT2548_LOCUS23520</name>
</gene>
<comment type="caution">
    <text evidence="9">The sequence shown here is derived from an EMBL/GenBank/DDBJ whole genome shotgun (WGS) entry which is preliminary data.</text>
</comment>
<keyword evidence="5" id="KW-0652">Protein synthesis inhibitor</keyword>
<dbReference type="Pfam" id="PF00069">
    <property type="entry name" value="Pkinase"/>
    <property type="match status" value="1"/>
</dbReference>
<dbReference type="GO" id="GO:0017148">
    <property type="term" value="P:negative regulation of translation"/>
    <property type="evidence" value="ECO:0007669"/>
    <property type="project" value="UniProtKB-KW"/>
</dbReference>
<feature type="compositionally biased region" description="Acidic residues" evidence="7">
    <location>
        <begin position="114"/>
        <end position="131"/>
    </location>
</feature>
<dbReference type="GO" id="GO:0004694">
    <property type="term" value="F:eukaryotic translation initiation factor 2alpha kinase activity"/>
    <property type="evidence" value="ECO:0007669"/>
    <property type="project" value="TreeGrafter"/>
</dbReference>
<dbReference type="PANTHER" id="PTHR11042">
    <property type="entry name" value="EUKARYOTIC TRANSLATION INITIATION FACTOR 2-ALPHA KINASE EIF2-ALPHA KINASE -RELATED"/>
    <property type="match status" value="1"/>
</dbReference>
<dbReference type="EMBL" id="CAJNDS010002325">
    <property type="protein sequence ID" value="CAE7433108.1"/>
    <property type="molecule type" value="Genomic_DNA"/>
</dbReference>
<keyword evidence="1" id="KW-0808">Transferase</keyword>
<evidence type="ECO:0000256" key="2">
    <source>
        <dbReference type="ARBA" id="ARBA00022741"/>
    </source>
</evidence>
<feature type="domain" description="Protein kinase" evidence="8">
    <location>
        <begin position="6"/>
        <end position="353"/>
    </location>
</feature>